<reference evidence="1" key="1">
    <citation type="journal article" date="2019" name="Sci. Rep.">
        <title>Draft genome of Tanacetum cinerariifolium, the natural source of mosquito coil.</title>
        <authorList>
            <person name="Yamashiro T."/>
            <person name="Shiraishi A."/>
            <person name="Satake H."/>
            <person name="Nakayama K."/>
        </authorList>
    </citation>
    <scope>NUCLEOTIDE SEQUENCE</scope>
</reference>
<dbReference type="AlphaFoldDB" id="A0A699VC01"/>
<organism evidence="1">
    <name type="scientific">Tanacetum cinerariifolium</name>
    <name type="common">Dalmatian daisy</name>
    <name type="synonym">Chrysanthemum cinerariifolium</name>
    <dbReference type="NCBI Taxonomy" id="118510"/>
    <lineage>
        <taxon>Eukaryota</taxon>
        <taxon>Viridiplantae</taxon>
        <taxon>Streptophyta</taxon>
        <taxon>Embryophyta</taxon>
        <taxon>Tracheophyta</taxon>
        <taxon>Spermatophyta</taxon>
        <taxon>Magnoliopsida</taxon>
        <taxon>eudicotyledons</taxon>
        <taxon>Gunneridae</taxon>
        <taxon>Pentapetalae</taxon>
        <taxon>asterids</taxon>
        <taxon>campanulids</taxon>
        <taxon>Asterales</taxon>
        <taxon>Asteraceae</taxon>
        <taxon>Asteroideae</taxon>
        <taxon>Anthemideae</taxon>
        <taxon>Anthemidinae</taxon>
        <taxon>Tanacetum</taxon>
    </lineage>
</organism>
<gene>
    <name evidence="1" type="ORF">Tci_902825</name>
</gene>
<accession>A0A699VC01</accession>
<proteinExistence type="predicted"/>
<evidence type="ECO:0000313" key="1">
    <source>
        <dbReference type="EMBL" id="GFD30856.1"/>
    </source>
</evidence>
<feature type="non-terminal residue" evidence="1">
    <location>
        <position position="175"/>
    </location>
</feature>
<sequence>GHGRHGGAGSLRLGILPGQFAVRCVLHQRTSVSGLGPLAPAAATGLVGRAGPSFRGRAGSSGRCVGAAGRRRLPRRARPGVGVAGALGGAAALGRLPGAAAGHAVRRHFWQQPVYLLSILSCFRHAKTAVAPHAAARHGGAAGRPGHLGGAAAGLRRCVLRPLCQPAGGLAGAGH</sequence>
<comment type="caution">
    <text evidence="1">The sequence shown here is derived from an EMBL/GenBank/DDBJ whole genome shotgun (WGS) entry which is preliminary data.</text>
</comment>
<protein>
    <submittedName>
        <fullName evidence="1">Uncharacterized protein</fullName>
    </submittedName>
</protein>
<feature type="non-terminal residue" evidence="1">
    <location>
        <position position="1"/>
    </location>
</feature>
<dbReference type="EMBL" id="BKCJ011408170">
    <property type="protein sequence ID" value="GFD30856.1"/>
    <property type="molecule type" value="Genomic_DNA"/>
</dbReference>
<name>A0A699VC01_TANCI</name>